<accession>A0ACC5ZY80</accession>
<keyword evidence="2" id="KW-1185">Reference proteome</keyword>
<name>A0ACC5ZY80_9RHOB</name>
<comment type="caution">
    <text evidence="1">The sequence shown here is derived from an EMBL/GenBank/DDBJ whole genome shotgun (WGS) entry which is preliminary data.</text>
</comment>
<evidence type="ECO:0000313" key="1">
    <source>
        <dbReference type="EMBL" id="MCM2563267.1"/>
    </source>
</evidence>
<evidence type="ECO:0000313" key="2">
    <source>
        <dbReference type="Proteomes" id="UP001203036"/>
    </source>
</evidence>
<dbReference type="EMBL" id="JAMQGO010000010">
    <property type="protein sequence ID" value="MCM2563267.1"/>
    <property type="molecule type" value="Genomic_DNA"/>
</dbReference>
<organism evidence="1 2">
    <name type="scientific">Lutimaribacter degradans</name>
    <dbReference type="NCBI Taxonomy" id="2945989"/>
    <lineage>
        <taxon>Bacteria</taxon>
        <taxon>Pseudomonadati</taxon>
        <taxon>Pseudomonadota</taxon>
        <taxon>Alphaproteobacteria</taxon>
        <taxon>Rhodobacterales</taxon>
        <taxon>Roseobacteraceae</taxon>
        <taxon>Lutimaribacter</taxon>
    </lineage>
</organism>
<reference evidence="1" key="1">
    <citation type="submission" date="2022-06" db="EMBL/GenBank/DDBJ databases">
        <title>Lutimaribacter sp. EGI FJ00013, a novel bacterium isolated from a salt lake sediment enrichment.</title>
        <authorList>
            <person name="Gao L."/>
            <person name="Fang B.-Z."/>
            <person name="Li W.-J."/>
        </authorList>
    </citation>
    <scope>NUCLEOTIDE SEQUENCE</scope>
    <source>
        <strain evidence="1">EGI FJ00013</strain>
    </source>
</reference>
<protein>
    <submittedName>
        <fullName evidence="1">Uncharacterized protein</fullName>
    </submittedName>
</protein>
<gene>
    <name evidence="1" type="ORF">M8744_14010</name>
</gene>
<sequence length="217" mass="24486">MTSVFYHSYREKNSGYITMRQFFTTSTLTQKQANPLLPDWLKGQSKRYVQRLLPEVSHVKDVPKRRISTPAPTPANDRRELSARGQLPLGQAMLFADSSFATSDTRTWLEELYGLTVVNVHDRVGYHEWLLKCGKTSDLFIVDADSFESDQVLLGKFNEAVKRSFPLRPVILLSSDASINRFTPLPGAPGDVVLKKPVSRTSLWLGVKAAMDQHYAV</sequence>
<dbReference type="Proteomes" id="UP001203036">
    <property type="component" value="Unassembled WGS sequence"/>
</dbReference>
<proteinExistence type="predicted"/>